<proteinExistence type="predicted"/>
<dbReference type="RefSeq" id="WP_137274851.1">
    <property type="nucleotide sequence ID" value="NZ_QKNX01000001.1"/>
</dbReference>
<dbReference type="AlphaFoldDB" id="A0A4U5JHV2"/>
<evidence type="ECO:0000313" key="3">
    <source>
        <dbReference type="Proteomes" id="UP000308037"/>
    </source>
</evidence>
<dbReference type="OrthoDB" id="147476at2157"/>
<accession>A0A4U5JHV2</accession>
<name>A0A4U5JHV2_9EURY</name>
<dbReference type="Pfam" id="PF18480">
    <property type="entry name" value="DUF5615"/>
    <property type="match status" value="1"/>
</dbReference>
<organism evidence="2 3">
    <name type="scientific">Natronomonas salsuginis</name>
    <dbReference type="NCBI Taxonomy" id="2217661"/>
    <lineage>
        <taxon>Archaea</taxon>
        <taxon>Methanobacteriati</taxon>
        <taxon>Methanobacteriota</taxon>
        <taxon>Stenosarchaea group</taxon>
        <taxon>Halobacteria</taxon>
        <taxon>Halobacteriales</taxon>
        <taxon>Natronomonadaceae</taxon>
        <taxon>Natronomonas</taxon>
    </lineage>
</organism>
<keyword evidence="3" id="KW-1185">Reference proteome</keyword>
<reference evidence="2 3" key="1">
    <citation type="submission" date="2019-04" db="EMBL/GenBank/DDBJ databases">
        <title>Natronomonas sp. F20-122 a newhaloarchaeon isolated from a saline saltern of Isla Bacuta, Huelva, Spain.</title>
        <authorList>
            <person name="Duran-Viseras A."/>
            <person name="Sanchez-Porro C."/>
            <person name="Ventosa A."/>
        </authorList>
    </citation>
    <scope>NUCLEOTIDE SEQUENCE [LARGE SCALE GENOMIC DNA]</scope>
    <source>
        <strain evidence="2 3">F20-122</strain>
    </source>
</reference>
<sequence>MPPEMSGWRFLLDENIDPKTATYLEKEGIYAEHVRDALWQGADDEADVLPYARDHELIIVTSDVKDFGGLSPEAHAGLVLLYDDTMPAYQVAAGLITMTDAYQSRNSFGGREELDPWV</sequence>
<dbReference type="InterPro" id="IPR041049">
    <property type="entry name" value="DUF5615"/>
</dbReference>
<feature type="domain" description="DUF5615" evidence="1">
    <location>
        <begin position="9"/>
        <end position="100"/>
    </location>
</feature>
<comment type="caution">
    <text evidence="2">The sequence shown here is derived from an EMBL/GenBank/DDBJ whole genome shotgun (WGS) entry which is preliminary data.</text>
</comment>
<evidence type="ECO:0000313" key="2">
    <source>
        <dbReference type="EMBL" id="TKR27588.1"/>
    </source>
</evidence>
<evidence type="ECO:0000259" key="1">
    <source>
        <dbReference type="Pfam" id="PF18480"/>
    </source>
</evidence>
<gene>
    <name evidence="2" type="ORF">DM868_00375</name>
</gene>
<protein>
    <recommendedName>
        <fullName evidence="1">DUF5615 domain-containing protein</fullName>
    </recommendedName>
</protein>
<dbReference type="EMBL" id="QKNX01000001">
    <property type="protein sequence ID" value="TKR27588.1"/>
    <property type="molecule type" value="Genomic_DNA"/>
</dbReference>
<dbReference type="Proteomes" id="UP000308037">
    <property type="component" value="Unassembled WGS sequence"/>
</dbReference>